<evidence type="ECO:0000313" key="3">
    <source>
        <dbReference type="Proteomes" id="UP001279642"/>
    </source>
</evidence>
<dbReference type="RefSeq" id="WP_320509316.1">
    <property type="nucleotide sequence ID" value="NZ_JAXCLW010000004.1"/>
</dbReference>
<dbReference type="SUPFAM" id="SSF55681">
    <property type="entry name" value="Class II aaRS and biotin synthetases"/>
    <property type="match status" value="1"/>
</dbReference>
<accession>A0ABU5ED28</accession>
<organism evidence="2 3">
    <name type="scientific">Dongia soli</name>
    <dbReference type="NCBI Taxonomy" id="600628"/>
    <lineage>
        <taxon>Bacteria</taxon>
        <taxon>Pseudomonadati</taxon>
        <taxon>Pseudomonadota</taxon>
        <taxon>Alphaproteobacteria</taxon>
        <taxon>Rhodospirillales</taxon>
        <taxon>Dongiaceae</taxon>
        <taxon>Dongia</taxon>
    </lineage>
</organism>
<evidence type="ECO:0000259" key="1">
    <source>
        <dbReference type="Pfam" id="PF00587"/>
    </source>
</evidence>
<gene>
    <name evidence="2" type="ORF">SMD27_15495</name>
</gene>
<name>A0ABU5ED28_9PROT</name>
<feature type="domain" description="Aminoacyl-tRNA synthetase class II (G/ P/ S/T)" evidence="1">
    <location>
        <begin position="108"/>
        <end position="279"/>
    </location>
</feature>
<dbReference type="Gene3D" id="3.30.930.10">
    <property type="entry name" value="Bira Bifunctional Protein, Domain 2"/>
    <property type="match status" value="1"/>
</dbReference>
<sequence length="302" mass="34468">MEQSLSYIDQLVAHGLLMETGVDGVYARSAVFEDVIARFDALITAYGSDGGAEVVRFPPQMSREEFERSGYMKGFPQLAGTVHCFMGDEHDHHDMLDLIESKGDWAKHQKQTEIVLTPAACYPIYPIAAKRGAVPPEGLLFDVMSYCFRHEPSRDPTRMQSFRMREYVRIGTPEQVLEFRASWLEKGQNLMRKLGVPMKLDIANDPFFGRTGKMLANNQREQELKFELLIPVVREDRPTACLSFNYHQDHLGGLWKLKQEDGETAHTACVAFGMERVALSLFRHHGFNVQAWPKSVREILWS</sequence>
<dbReference type="CDD" id="cd00670">
    <property type="entry name" value="Gly_His_Pro_Ser_Thr_tRS_core"/>
    <property type="match status" value="1"/>
</dbReference>
<keyword evidence="2" id="KW-0436">Ligase</keyword>
<dbReference type="Pfam" id="PF00587">
    <property type="entry name" value="tRNA-synt_2b"/>
    <property type="match status" value="1"/>
</dbReference>
<comment type="caution">
    <text evidence="2">The sequence shown here is derived from an EMBL/GenBank/DDBJ whole genome shotgun (WGS) entry which is preliminary data.</text>
</comment>
<dbReference type="EMBL" id="JAXCLW010000004">
    <property type="protein sequence ID" value="MDY0884249.1"/>
    <property type="molecule type" value="Genomic_DNA"/>
</dbReference>
<dbReference type="InterPro" id="IPR002314">
    <property type="entry name" value="aa-tRNA-synt_IIb"/>
</dbReference>
<protein>
    <submittedName>
        <fullName evidence="2">Amino acid--[acyl-carrier-protein] ligase</fullName>
        <ecNumber evidence="2">6.2.1.n2</ecNumber>
    </submittedName>
</protein>
<dbReference type="InterPro" id="IPR045864">
    <property type="entry name" value="aa-tRNA-synth_II/BPL/LPL"/>
</dbReference>
<evidence type="ECO:0000313" key="2">
    <source>
        <dbReference type="EMBL" id="MDY0884249.1"/>
    </source>
</evidence>
<dbReference type="EC" id="6.2.1.n2" evidence="2"/>
<dbReference type="GO" id="GO:0016874">
    <property type="term" value="F:ligase activity"/>
    <property type="evidence" value="ECO:0007669"/>
    <property type="project" value="UniProtKB-KW"/>
</dbReference>
<reference evidence="2 3" key="1">
    <citation type="journal article" date="2016" name="Antonie Van Leeuwenhoek">
        <title>Dongia soli sp. nov., isolated from soil from Dokdo, Korea.</title>
        <authorList>
            <person name="Kim D.U."/>
            <person name="Lee H."/>
            <person name="Kim H."/>
            <person name="Kim S.G."/>
            <person name="Ka J.O."/>
        </authorList>
    </citation>
    <scope>NUCLEOTIDE SEQUENCE [LARGE SCALE GENOMIC DNA]</scope>
    <source>
        <strain evidence="2 3">D78</strain>
    </source>
</reference>
<proteinExistence type="predicted"/>
<dbReference type="NCBIfam" id="NF005479">
    <property type="entry name" value="PRK07080.1"/>
    <property type="match status" value="1"/>
</dbReference>
<dbReference type="Proteomes" id="UP001279642">
    <property type="component" value="Unassembled WGS sequence"/>
</dbReference>
<keyword evidence="3" id="KW-1185">Reference proteome</keyword>